<dbReference type="EMBL" id="ACYG01000027">
    <property type="protein sequence ID" value="EEV17226.1"/>
    <property type="molecule type" value="Genomic_DNA"/>
</dbReference>
<evidence type="ECO:0000256" key="6">
    <source>
        <dbReference type="ARBA" id="ARBA00022840"/>
    </source>
</evidence>
<comment type="similarity">
    <text evidence="9">In the N-terminal section; belongs to the UvrB family.</text>
</comment>
<dbReference type="GO" id="GO:0005524">
    <property type="term" value="F:ATP binding"/>
    <property type="evidence" value="ECO:0007669"/>
    <property type="project" value="UniProtKB-UniRule"/>
</dbReference>
<evidence type="ECO:0000256" key="4">
    <source>
        <dbReference type="ARBA" id="ARBA00022801"/>
    </source>
</evidence>
<protein>
    <recommendedName>
        <fullName evidence="9">Transcription-repair-coupling factor</fullName>
        <shortName evidence="9">TRCF</shortName>
        <ecNumber evidence="9">3.6.4.-</ecNumber>
    </recommendedName>
</protein>
<feature type="domain" description="Helicase C-terminal" evidence="11">
    <location>
        <begin position="656"/>
        <end position="818"/>
    </location>
</feature>
<dbReference type="GO" id="GO:0003684">
    <property type="term" value="F:damaged DNA binding"/>
    <property type="evidence" value="ECO:0007669"/>
    <property type="project" value="InterPro"/>
</dbReference>
<keyword evidence="1 9" id="KW-0963">Cytoplasm</keyword>
<evidence type="ECO:0000259" key="11">
    <source>
        <dbReference type="PROSITE" id="PS51194"/>
    </source>
</evidence>
<dbReference type="InterPro" id="IPR041471">
    <property type="entry name" value="UvrB_inter"/>
</dbReference>
<dbReference type="OrthoDB" id="9804325at2"/>
<dbReference type="InterPro" id="IPR036101">
    <property type="entry name" value="CarD-like/TRCF_RID_sf"/>
</dbReference>
<dbReference type="InterPro" id="IPR047112">
    <property type="entry name" value="RecG/Mfd"/>
</dbReference>
<dbReference type="GO" id="GO:0000716">
    <property type="term" value="P:transcription-coupled nucleotide-excision repair, DNA damage recognition"/>
    <property type="evidence" value="ECO:0007669"/>
    <property type="project" value="UniProtKB-UniRule"/>
</dbReference>
<keyword evidence="4 9" id="KW-0378">Hydrolase</keyword>
<evidence type="ECO:0000256" key="1">
    <source>
        <dbReference type="ARBA" id="ARBA00022490"/>
    </source>
</evidence>
<dbReference type="InterPro" id="IPR001650">
    <property type="entry name" value="Helicase_C-like"/>
</dbReference>
<dbReference type="Gene3D" id="3.30.2060.10">
    <property type="entry name" value="Penicillin-binding protein 1b domain"/>
    <property type="match status" value="1"/>
</dbReference>
<dbReference type="Pfam" id="PF00270">
    <property type="entry name" value="DEAD"/>
    <property type="match status" value="1"/>
</dbReference>
<evidence type="ECO:0000256" key="3">
    <source>
        <dbReference type="ARBA" id="ARBA00022763"/>
    </source>
</evidence>
<dbReference type="GO" id="GO:0016787">
    <property type="term" value="F:hydrolase activity"/>
    <property type="evidence" value="ECO:0007669"/>
    <property type="project" value="UniProtKB-KW"/>
</dbReference>
<keyword evidence="13" id="KW-1185">Reference proteome</keyword>
<evidence type="ECO:0000259" key="10">
    <source>
        <dbReference type="PROSITE" id="PS51192"/>
    </source>
</evidence>
<dbReference type="InterPro" id="IPR037235">
    <property type="entry name" value="TRCF-like_C_D7"/>
</dbReference>
<evidence type="ECO:0000256" key="9">
    <source>
        <dbReference type="HAMAP-Rule" id="MF_00969"/>
    </source>
</evidence>
<dbReference type="SMART" id="SM00487">
    <property type="entry name" value="DEXDc"/>
    <property type="match status" value="1"/>
</dbReference>
<dbReference type="AlphaFoldDB" id="C8PJX1"/>
<keyword evidence="5" id="KW-0347">Helicase</keyword>
<keyword evidence="7 9" id="KW-0238">DNA-binding</keyword>
<gene>
    <name evidence="9" type="primary">mfd</name>
    <name evidence="12" type="ORF">CAMGR0001_1522</name>
</gene>
<dbReference type="PROSITE" id="PS51192">
    <property type="entry name" value="HELICASE_ATP_BIND_1"/>
    <property type="match status" value="1"/>
</dbReference>
<dbReference type="InterPro" id="IPR027417">
    <property type="entry name" value="P-loop_NTPase"/>
</dbReference>
<comment type="caution">
    <text evidence="12">The sequence shown here is derived from an EMBL/GenBank/DDBJ whole genome shotgun (WGS) entry which is preliminary data.</text>
</comment>
<sequence length="986" mass="110077">MQAEVYEYFLQNQKELLICEDDKEAAACEQVLKFMGYAAFCLPDFRASFGEDLRSYMGELAGISTALSAFYKASGKKILISPVRTILNKLPAASHLRPLNIKFGSELNLGGLKEEILRLGYDVRDIVESVGEVSFRGEIVDIFSVGSESAVRILLEGETVESIRRFDVATQKSEKDELAQAEIAPFLANLSEDEFESVSEKISRADSDALARDLGSLGFWFIDGFVDYAEAFDCVLLHEIKKDEIFSERNLDFLDAIEVLPAARKFKDLTVTPSQEFFEFHRSEAITLIARNDALLAPFDLGGFSNIEILREDFVVNLISAERIILSLNKAAPKKRVRRSSLALDELNVGDFVVHEDHGIAKFNGLELIEVMGHSKEFVSLLYEGGDKLLLPVEYLNKIDRYVASGGAVSLDHLGRASFSKIKERVREKLFAIASNIIALAAKRELVRGLVIKNESADYAKFLSASGFSYTSDQQKAVGAILADLQSGKVMDRLLSGDVGFGKTEVAMNAIFACIRSGHSVLFFVPTTLLSSQHYATLSERFREFEIPVFKLDRFSSARQKSEILKRLQSGEAIVVVGTHSLLNLNPANLGLIIIDEEHKFGVKQKERLKEKSAASHLLSMSATPIPRSLNMALSSIKSYSTLLSPPQDRLDVRTFVKQWDEKIVKEAISRELRRGGQIFYVHNHIATMQSAKKKLLEILPSLKILILHSKIDAKTTEDEILKFVAGGYDLLLCTSIVESGIHMPRVNTIIVENADKFGIADLHQLRGRVGRSNKQGFCYFLIEDKTALTQDALKRLVALESNSFLGSGSVLAYHDLEIRGGGNLLGEAQSGHIEAIGYSLYLKMLEEEIGKLLSRKSAAASVELKISVNAFLNSEFIREDRLRLDLYRRLSKCAEASEVLEIFGEIEDRFGRADIYTKQFIDVMMIKVLATKLGLRVISSMDENILITLANGDKVRLKAQTRDDDDVINEILIYLRRELKNANLR</sequence>
<name>C8PJX1_9BACT</name>
<comment type="function">
    <text evidence="9">Couples transcription and DNA repair by recognizing RNA polymerase (RNAP) stalled at DNA lesions. Mediates ATP-dependent release of RNAP and its truncated transcript from the DNA, and recruitment of nucleotide excision repair machinery to the damaged site.</text>
</comment>
<dbReference type="SMART" id="SM01058">
    <property type="entry name" value="CarD_TRCF"/>
    <property type="match status" value="1"/>
</dbReference>
<keyword evidence="8 9" id="KW-0234">DNA repair</keyword>
<comment type="subcellular location">
    <subcellularLocation>
        <location evidence="9">Cytoplasm</location>
    </subcellularLocation>
</comment>
<evidence type="ECO:0000256" key="2">
    <source>
        <dbReference type="ARBA" id="ARBA00022741"/>
    </source>
</evidence>
<dbReference type="RefSeq" id="WP_005872270.1">
    <property type="nucleotide sequence ID" value="NZ_ACYG01000027.1"/>
</dbReference>
<keyword evidence="6 9" id="KW-0067">ATP-binding</keyword>
<dbReference type="SUPFAM" id="SSF52540">
    <property type="entry name" value="P-loop containing nucleoside triphosphate hydrolases"/>
    <property type="match status" value="3"/>
</dbReference>
<dbReference type="InterPro" id="IPR004576">
    <property type="entry name" value="Mfd"/>
</dbReference>
<evidence type="ECO:0000313" key="13">
    <source>
        <dbReference type="Proteomes" id="UP000005709"/>
    </source>
</evidence>
<reference evidence="12 13" key="1">
    <citation type="submission" date="2009-07" db="EMBL/GenBank/DDBJ databases">
        <authorList>
            <person name="Madupu R."/>
            <person name="Sebastian Y."/>
            <person name="Durkin A.S."/>
            <person name="Torralba M."/>
            <person name="Methe B."/>
            <person name="Sutton G.G."/>
            <person name="Strausberg R.L."/>
            <person name="Nelson K.E."/>
        </authorList>
    </citation>
    <scope>NUCLEOTIDE SEQUENCE [LARGE SCALE GENOMIC DNA]</scope>
    <source>
        <strain evidence="12 13">RM3268</strain>
    </source>
</reference>
<dbReference type="EC" id="3.6.4.-" evidence="9"/>
<dbReference type="PROSITE" id="PS51194">
    <property type="entry name" value="HELICASE_CTER"/>
    <property type="match status" value="1"/>
</dbReference>
<dbReference type="InterPro" id="IPR011545">
    <property type="entry name" value="DEAD/DEAH_box_helicase_dom"/>
</dbReference>
<keyword evidence="3 9" id="KW-0227">DNA damage</keyword>
<dbReference type="Pfam" id="PF00271">
    <property type="entry name" value="Helicase_C"/>
    <property type="match status" value="1"/>
</dbReference>
<dbReference type="InterPro" id="IPR005118">
    <property type="entry name" value="TRCF_C"/>
</dbReference>
<dbReference type="SMART" id="SM00982">
    <property type="entry name" value="TRCF"/>
    <property type="match status" value="1"/>
</dbReference>
<dbReference type="PANTHER" id="PTHR47964:SF1">
    <property type="entry name" value="ATP-DEPENDENT DNA HELICASE HOMOLOG RECG, CHLOROPLASTIC"/>
    <property type="match status" value="1"/>
</dbReference>
<dbReference type="GO" id="GO:0003678">
    <property type="term" value="F:DNA helicase activity"/>
    <property type="evidence" value="ECO:0007669"/>
    <property type="project" value="TreeGrafter"/>
</dbReference>
<dbReference type="Gene3D" id="3.90.1150.50">
    <property type="entry name" value="Transcription-repair-coupling factor, D7 domain"/>
    <property type="match status" value="1"/>
</dbReference>
<keyword evidence="2 9" id="KW-0547">Nucleotide-binding</keyword>
<dbReference type="GO" id="GO:0005737">
    <property type="term" value="C:cytoplasm"/>
    <property type="evidence" value="ECO:0007669"/>
    <property type="project" value="UniProtKB-SubCell"/>
</dbReference>
<evidence type="ECO:0000256" key="5">
    <source>
        <dbReference type="ARBA" id="ARBA00022806"/>
    </source>
</evidence>
<proteinExistence type="inferred from homology"/>
<organism evidence="12 13">
    <name type="scientific">Campylobacter gracilis RM3268</name>
    <dbReference type="NCBI Taxonomy" id="553220"/>
    <lineage>
        <taxon>Bacteria</taxon>
        <taxon>Pseudomonadati</taxon>
        <taxon>Campylobacterota</taxon>
        <taxon>Epsilonproteobacteria</taxon>
        <taxon>Campylobacterales</taxon>
        <taxon>Campylobacteraceae</taxon>
        <taxon>Campylobacter</taxon>
    </lineage>
</organism>
<dbReference type="Pfam" id="PF03461">
    <property type="entry name" value="TRCF"/>
    <property type="match status" value="1"/>
</dbReference>
<evidence type="ECO:0000313" key="12">
    <source>
        <dbReference type="EMBL" id="EEV17226.1"/>
    </source>
</evidence>
<evidence type="ECO:0000256" key="8">
    <source>
        <dbReference type="ARBA" id="ARBA00023204"/>
    </source>
</evidence>
<dbReference type="PANTHER" id="PTHR47964">
    <property type="entry name" value="ATP-DEPENDENT DNA HELICASE HOMOLOG RECG, CHLOROPLASTIC"/>
    <property type="match status" value="1"/>
</dbReference>
<dbReference type="eggNOG" id="COG1197">
    <property type="taxonomic scope" value="Bacteria"/>
</dbReference>
<dbReference type="InterPro" id="IPR003711">
    <property type="entry name" value="CarD-like/TRCF_RID"/>
</dbReference>
<accession>C8PJX1</accession>
<dbReference type="SMART" id="SM00490">
    <property type="entry name" value="HELICc"/>
    <property type="match status" value="1"/>
</dbReference>
<dbReference type="Gene3D" id="3.40.50.11180">
    <property type="match status" value="1"/>
</dbReference>
<dbReference type="Pfam" id="PF17757">
    <property type="entry name" value="UvrB_inter"/>
    <property type="match status" value="1"/>
</dbReference>
<feature type="domain" description="Helicase ATP-binding" evidence="10">
    <location>
        <begin position="484"/>
        <end position="643"/>
    </location>
</feature>
<dbReference type="SUPFAM" id="SSF141259">
    <property type="entry name" value="CarD-like"/>
    <property type="match status" value="1"/>
</dbReference>
<dbReference type="Pfam" id="PF02559">
    <property type="entry name" value="CarD_TRCF_RID"/>
    <property type="match status" value="1"/>
</dbReference>
<comment type="similarity">
    <text evidence="9">In the C-terminal section; belongs to the helicase family. RecG subfamily.</text>
</comment>
<dbReference type="Gene3D" id="3.40.50.300">
    <property type="entry name" value="P-loop containing nucleotide triphosphate hydrolases"/>
    <property type="match status" value="2"/>
</dbReference>
<dbReference type="Proteomes" id="UP000005709">
    <property type="component" value="Unassembled WGS sequence"/>
</dbReference>
<dbReference type="STRING" id="824.CGRAC_0722"/>
<dbReference type="Gene3D" id="2.40.10.170">
    <property type="match status" value="1"/>
</dbReference>
<dbReference type="HAMAP" id="MF_00969">
    <property type="entry name" value="TRCF"/>
    <property type="match status" value="1"/>
</dbReference>
<evidence type="ECO:0000256" key="7">
    <source>
        <dbReference type="ARBA" id="ARBA00023125"/>
    </source>
</evidence>
<dbReference type="InterPro" id="IPR014001">
    <property type="entry name" value="Helicase_ATP-bd"/>
</dbReference>
<dbReference type="GO" id="GO:0006355">
    <property type="term" value="P:regulation of DNA-templated transcription"/>
    <property type="evidence" value="ECO:0007669"/>
    <property type="project" value="UniProtKB-UniRule"/>
</dbReference>
<dbReference type="SUPFAM" id="SSF143517">
    <property type="entry name" value="TRCF domain-like"/>
    <property type="match status" value="1"/>
</dbReference>